<keyword evidence="3" id="KW-1185">Reference proteome</keyword>
<dbReference type="GO" id="GO:0005829">
    <property type="term" value="C:cytosol"/>
    <property type="evidence" value="ECO:0007669"/>
    <property type="project" value="TreeGrafter"/>
</dbReference>
<dbReference type="Pfam" id="PF09814">
    <property type="entry name" value="HECT_2"/>
    <property type="match status" value="1"/>
</dbReference>
<dbReference type="AlphaFoldDB" id="A0A2D3VCX7"/>
<dbReference type="EMBL" id="FJUY01000014">
    <property type="protein sequence ID" value="CZT22882.1"/>
    <property type="molecule type" value="Genomic_DNA"/>
</dbReference>
<dbReference type="GO" id="GO:0061630">
    <property type="term" value="F:ubiquitin protein ligase activity"/>
    <property type="evidence" value="ECO:0007669"/>
    <property type="project" value="TreeGrafter"/>
</dbReference>
<organism evidence="2 3">
    <name type="scientific">Ramularia collo-cygni</name>
    <dbReference type="NCBI Taxonomy" id="112498"/>
    <lineage>
        <taxon>Eukaryota</taxon>
        <taxon>Fungi</taxon>
        <taxon>Dikarya</taxon>
        <taxon>Ascomycota</taxon>
        <taxon>Pezizomycotina</taxon>
        <taxon>Dothideomycetes</taxon>
        <taxon>Dothideomycetidae</taxon>
        <taxon>Mycosphaerellales</taxon>
        <taxon>Mycosphaerellaceae</taxon>
        <taxon>Ramularia</taxon>
    </lineage>
</organism>
<dbReference type="GeneID" id="35603677"/>
<dbReference type="GO" id="GO:0006513">
    <property type="term" value="P:protein monoubiquitination"/>
    <property type="evidence" value="ECO:0007669"/>
    <property type="project" value="TreeGrafter"/>
</dbReference>
<dbReference type="GO" id="GO:0031624">
    <property type="term" value="F:ubiquitin conjugating enzyme binding"/>
    <property type="evidence" value="ECO:0007669"/>
    <property type="project" value="TreeGrafter"/>
</dbReference>
<evidence type="ECO:0000313" key="2">
    <source>
        <dbReference type="EMBL" id="CZT22882.1"/>
    </source>
</evidence>
<dbReference type="PANTHER" id="PTHR31531">
    <property type="entry name" value="E3 UBIQUITIN-PROTEIN LIGASE E3D FAMILY MEMBER"/>
    <property type="match status" value="1"/>
</dbReference>
<dbReference type="RefSeq" id="XP_023629606.1">
    <property type="nucleotide sequence ID" value="XM_023773838.1"/>
</dbReference>
<sequence>MPIHLYAEHLVNIRTLSIQASLSTATNQETRAVLAADGTQLSLSHEGENAAIELPIRVPGGQSKATFVLPPVPTKEISFRFQLEEKPGSTFLRGSNDHETDDIVPWTAVSLTADSEIRCESCRSIIVSRGKVKVWKDLPSENWAEMMDFWHCHRPDVPHDHDHKTPVKGYSADSRLVIQPGVGMVDPVDFVLAVEDCQNLTTVPSHTSTAEDKDEVSVSLNCSNCSASIGQVHTSSEGYKLRKLALSLSLSRESPTQSFVPEKWLACHLLSSIETQGVRKFLIRSPFDSKDASSSIRVWIFNPDINISSSAAPQPRPLRAVKIFWKDAGPQQSSNRDGEQLNDNEGRLDRQTLSEGEIELPAVELKVLREAFVKSGDLLPEGSKMFQHEWRVALLPRFVQADVESKKGVDMPLR</sequence>
<dbReference type="InterPro" id="IPR019193">
    <property type="entry name" value="UBQ-conj_enz_E2-bd_prot"/>
</dbReference>
<dbReference type="GO" id="GO:0000151">
    <property type="term" value="C:ubiquitin ligase complex"/>
    <property type="evidence" value="ECO:0007669"/>
    <property type="project" value="TreeGrafter"/>
</dbReference>
<evidence type="ECO:0000313" key="3">
    <source>
        <dbReference type="Proteomes" id="UP000225277"/>
    </source>
</evidence>
<evidence type="ECO:0008006" key="4">
    <source>
        <dbReference type="Google" id="ProtNLM"/>
    </source>
</evidence>
<feature type="compositionally biased region" description="Basic and acidic residues" evidence="1">
    <location>
        <begin position="336"/>
        <end position="352"/>
    </location>
</feature>
<feature type="region of interest" description="Disordered" evidence="1">
    <location>
        <begin position="329"/>
        <end position="353"/>
    </location>
</feature>
<name>A0A2D3VCX7_9PEZI</name>
<dbReference type="GO" id="GO:0030332">
    <property type="term" value="F:cyclin binding"/>
    <property type="evidence" value="ECO:0007669"/>
    <property type="project" value="TreeGrafter"/>
</dbReference>
<dbReference type="Proteomes" id="UP000225277">
    <property type="component" value="Unassembled WGS sequence"/>
</dbReference>
<reference evidence="2 3" key="1">
    <citation type="submission" date="2016-03" db="EMBL/GenBank/DDBJ databases">
        <authorList>
            <person name="Ploux O."/>
        </authorList>
    </citation>
    <scope>NUCLEOTIDE SEQUENCE [LARGE SCALE GENOMIC DNA]</scope>
    <source>
        <strain evidence="2 3">URUG2</strain>
    </source>
</reference>
<dbReference type="PANTHER" id="PTHR31531:SF2">
    <property type="entry name" value="E3 UBIQUITIN-PROTEIN LIGASE E3D"/>
    <property type="match status" value="1"/>
</dbReference>
<proteinExistence type="predicted"/>
<gene>
    <name evidence="2" type="ORF">RCC_08588</name>
</gene>
<dbReference type="STRING" id="112498.A0A2D3VCX7"/>
<protein>
    <recommendedName>
        <fullName evidence="4">Ubiquitin-conjugating enzyme E2C-binding protein</fullName>
    </recommendedName>
</protein>
<dbReference type="GO" id="GO:0005634">
    <property type="term" value="C:nucleus"/>
    <property type="evidence" value="ECO:0007669"/>
    <property type="project" value="TreeGrafter"/>
</dbReference>
<dbReference type="OrthoDB" id="386949at2759"/>
<dbReference type="GO" id="GO:0043161">
    <property type="term" value="P:proteasome-mediated ubiquitin-dependent protein catabolic process"/>
    <property type="evidence" value="ECO:0007669"/>
    <property type="project" value="TreeGrafter"/>
</dbReference>
<dbReference type="GO" id="GO:0051865">
    <property type="term" value="P:protein autoubiquitination"/>
    <property type="evidence" value="ECO:0007669"/>
    <property type="project" value="TreeGrafter"/>
</dbReference>
<dbReference type="GO" id="GO:0000209">
    <property type="term" value="P:protein polyubiquitination"/>
    <property type="evidence" value="ECO:0007669"/>
    <property type="project" value="TreeGrafter"/>
</dbReference>
<evidence type="ECO:0000256" key="1">
    <source>
        <dbReference type="SAM" id="MobiDB-lite"/>
    </source>
</evidence>
<accession>A0A2D3VCX7</accession>